<name>A0A9D3SHA3_9TELE</name>
<comment type="caution">
    <text evidence="2">The sequence shown here is derived from an EMBL/GenBank/DDBJ whole genome shotgun (WGS) entry which is preliminary data.</text>
</comment>
<feature type="transmembrane region" description="Helical" evidence="1">
    <location>
        <begin position="97"/>
        <end position="121"/>
    </location>
</feature>
<keyword evidence="3" id="KW-1185">Reference proteome</keyword>
<dbReference type="Proteomes" id="UP000824219">
    <property type="component" value="Linkage Group LG14"/>
</dbReference>
<accession>A0A9D3SHA3</accession>
<keyword evidence="1" id="KW-0812">Transmembrane</keyword>
<protein>
    <submittedName>
        <fullName evidence="2">Uncharacterized protein</fullName>
    </submittedName>
</protein>
<feature type="transmembrane region" description="Helical" evidence="1">
    <location>
        <begin position="47"/>
        <end position="66"/>
    </location>
</feature>
<evidence type="ECO:0000313" key="3">
    <source>
        <dbReference type="Proteomes" id="UP000824219"/>
    </source>
</evidence>
<keyword evidence="1" id="KW-0472">Membrane</keyword>
<reference evidence="2 3" key="1">
    <citation type="submission" date="2021-06" db="EMBL/GenBank/DDBJ databases">
        <title>Chromosome-level genome assembly of the red-tail catfish (Hemibagrus wyckioides).</title>
        <authorList>
            <person name="Shao F."/>
        </authorList>
    </citation>
    <scope>NUCLEOTIDE SEQUENCE [LARGE SCALE GENOMIC DNA]</scope>
    <source>
        <strain evidence="2">EC202008001</strain>
        <tissue evidence="2">Blood</tissue>
    </source>
</reference>
<keyword evidence="1" id="KW-1133">Transmembrane helix</keyword>
<dbReference type="OrthoDB" id="9926994at2759"/>
<feature type="transmembrane region" description="Helical" evidence="1">
    <location>
        <begin position="185"/>
        <end position="205"/>
    </location>
</feature>
<evidence type="ECO:0000313" key="2">
    <source>
        <dbReference type="EMBL" id="KAG7324321.1"/>
    </source>
</evidence>
<organism evidence="2 3">
    <name type="scientific">Hemibagrus wyckioides</name>
    <dbReference type="NCBI Taxonomy" id="337641"/>
    <lineage>
        <taxon>Eukaryota</taxon>
        <taxon>Metazoa</taxon>
        <taxon>Chordata</taxon>
        <taxon>Craniata</taxon>
        <taxon>Vertebrata</taxon>
        <taxon>Euteleostomi</taxon>
        <taxon>Actinopterygii</taxon>
        <taxon>Neopterygii</taxon>
        <taxon>Teleostei</taxon>
        <taxon>Ostariophysi</taxon>
        <taxon>Siluriformes</taxon>
        <taxon>Bagridae</taxon>
        <taxon>Hemibagrus</taxon>
    </lineage>
</organism>
<gene>
    <name evidence="2" type="ORF">KOW79_012337</name>
</gene>
<proteinExistence type="predicted"/>
<feature type="transmembrane region" description="Helical" evidence="1">
    <location>
        <begin position="142"/>
        <end position="165"/>
    </location>
</feature>
<evidence type="ECO:0000256" key="1">
    <source>
        <dbReference type="SAM" id="Phobius"/>
    </source>
</evidence>
<dbReference type="AlphaFoldDB" id="A0A9D3SHA3"/>
<dbReference type="EMBL" id="JAHKSW010000014">
    <property type="protein sequence ID" value="KAG7324321.1"/>
    <property type="molecule type" value="Genomic_DNA"/>
</dbReference>
<sequence length="258" mass="29086">MTSEQPLFRRCGLKKIKNQIKGERSLFRMNVPEFVDSTSRFRFAESFLGLVGCICICYAVCMPDWMEGNGLWSVGNESSPVDSQTEWHIIQGLGPHVVFAGLSFLMAISAGILCLLFAFCWTSNTSLSYSNTRSLLMAGQALYPTTLLLITLLPTGFFFLLSWALFTSQHIADIRKDLTCLGSSYWLGAVGWALLLAVLPVVFLVEQCVVPDILPELKMKTEFWQKGFQVAHTRSFSESYQHSAKHFKPEYKTYMSMP</sequence>